<dbReference type="OrthoDB" id="3268522at2"/>
<dbReference type="AlphaFoldDB" id="A0A2S5IXC4"/>
<dbReference type="RefSeq" id="WP_104121656.1">
    <property type="nucleotide sequence ID" value="NZ_JBHOFP010000001.1"/>
</dbReference>
<keyword evidence="1" id="KW-0472">Membrane</keyword>
<dbReference type="InterPro" id="IPR025329">
    <property type="entry name" value="DUF4235"/>
</dbReference>
<keyword evidence="3" id="KW-1185">Reference proteome</keyword>
<dbReference type="EMBL" id="PRKW01000004">
    <property type="protein sequence ID" value="PPB49219.1"/>
    <property type="molecule type" value="Genomic_DNA"/>
</dbReference>
<accession>A0A2S5IXC4</accession>
<dbReference type="Pfam" id="PF14019">
    <property type="entry name" value="DUF4235"/>
    <property type="match status" value="1"/>
</dbReference>
<feature type="transmembrane region" description="Helical" evidence="1">
    <location>
        <begin position="48"/>
        <end position="68"/>
    </location>
</feature>
<comment type="caution">
    <text evidence="2">The sequence shown here is derived from an EMBL/GenBank/DDBJ whole genome shotgun (WGS) entry which is preliminary data.</text>
</comment>
<gene>
    <name evidence="2" type="ORF">C4K88_11005</name>
</gene>
<evidence type="ECO:0000256" key="1">
    <source>
        <dbReference type="SAM" id="Phobius"/>
    </source>
</evidence>
<keyword evidence="1" id="KW-1133">Transmembrane helix</keyword>
<feature type="transmembrane region" description="Helical" evidence="1">
    <location>
        <begin position="7"/>
        <end position="28"/>
    </location>
</feature>
<organism evidence="2 3">
    <name type="scientific">Arthrobacter pityocampae</name>
    <dbReference type="NCBI Taxonomy" id="547334"/>
    <lineage>
        <taxon>Bacteria</taxon>
        <taxon>Bacillati</taxon>
        <taxon>Actinomycetota</taxon>
        <taxon>Actinomycetes</taxon>
        <taxon>Micrococcales</taxon>
        <taxon>Micrococcaceae</taxon>
        <taxon>Arthrobacter</taxon>
    </lineage>
</organism>
<evidence type="ECO:0000313" key="2">
    <source>
        <dbReference type="EMBL" id="PPB49219.1"/>
    </source>
</evidence>
<evidence type="ECO:0008006" key="4">
    <source>
        <dbReference type="Google" id="ProtNLM"/>
    </source>
</evidence>
<sequence length="86" mass="9158">MNVVFKLLGVGMAAGAGFVGTKLVDFLWEKITGEAPPKSKDGLENTLRSALVFAIISGAVSTTIQVLTNRSTQKAIARYSKSRDLT</sequence>
<protein>
    <recommendedName>
        <fullName evidence="4">DUF4235 domain-containing protein</fullName>
    </recommendedName>
</protein>
<evidence type="ECO:0000313" key="3">
    <source>
        <dbReference type="Proteomes" id="UP000239297"/>
    </source>
</evidence>
<reference evidence="2 3" key="1">
    <citation type="journal article" date="2014" name="Int. J. Syst. Evol. Microbiol.">
        <title>Arthrobacter pityocampae sp. nov., isolated from Thaumetopoea pityocampa (Lep., Thaumetopoeidae).</title>
        <authorList>
            <person name="Ince I.A."/>
            <person name="Demirbag Z."/>
            <person name="Kati H."/>
        </authorList>
    </citation>
    <scope>NUCLEOTIDE SEQUENCE [LARGE SCALE GENOMIC DNA]</scope>
    <source>
        <strain evidence="2 3">Tp2</strain>
    </source>
</reference>
<name>A0A2S5IXC4_9MICC</name>
<dbReference type="Proteomes" id="UP000239297">
    <property type="component" value="Unassembled WGS sequence"/>
</dbReference>
<proteinExistence type="predicted"/>
<keyword evidence="1" id="KW-0812">Transmembrane</keyword>